<dbReference type="RefSeq" id="WP_182922488.1">
    <property type="nucleotide sequence ID" value="NZ_WNXD01000002.1"/>
</dbReference>
<evidence type="ECO:0000256" key="2">
    <source>
        <dbReference type="ARBA" id="ARBA00023125"/>
    </source>
</evidence>
<dbReference type="PANTHER" id="PTHR43280">
    <property type="entry name" value="ARAC-FAMILY TRANSCRIPTIONAL REGULATOR"/>
    <property type="match status" value="1"/>
</dbReference>
<keyword evidence="2" id="KW-0238">DNA-binding</keyword>
<keyword evidence="1" id="KW-0805">Transcription regulation</keyword>
<dbReference type="InterPro" id="IPR020449">
    <property type="entry name" value="Tscrpt_reg_AraC-type_HTH"/>
</dbReference>
<keyword evidence="6" id="KW-1185">Reference proteome</keyword>
<keyword evidence="3" id="KW-0804">Transcription</keyword>
<dbReference type="Gene3D" id="1.10.10.60">
    <property type="entry name" value="Homeodomain-like"/>
    <property type="match status" value="1"/>
</dbReference>
<comment type="caution">
    <text evidence="5">The sequence shown here is derived from an EMBL/GenBank/DDBJ whole genome shotgun (WGS) entry which is preliminary data.</text>
</comment>
<dbReference type="SUPFAM" id="SSF46689">
    <property type="entry name" value="Homeodomain-like"/>
    <property type="match status" value="1"/>
</dbReference>
<dbReference type="InterPro" id="IPR018060">
    <property type="entry name" value="HTH_AraC"/>
</dbReference>
<dbReference type="AlphaFoldDB" id="A0A923IVF2"/>
<dbReference type="GO" id="GO:0043565">
    <property type="term" value="F:sequence-specific DNA binding"/>
    <property type="evidence" value="ECO:0007669"/>
    <property type="project" value="InterPro"/>
</dbReference>
<evidence type="ECO:0000259" key="4">
    <source>
        <dbReference type="PROSITE" id="PS01124"/>
    </source>
</evidence>
<dbReference type="GO" id="GO:0003700">
    <property type="term" value="F:DNA-binding transcription factor activity"/>
    <property type="evidence" value="ECO:0007669"/>
    <property type="project" value="InterPro"/>
</dbReference>
<proteinExistence type="predicted"/>
<evidence type="ECO:0000313" key="6">
    <source>
        <dbReference type="Proteomes" id="UP000601055"/>
    </source>
</evidence>
<evidence type="ECO:0000313" key="5">
    <source>
        <dbReference type="EMBL" id="MBB2145798.1"/>
    </source>
</evidence>
<gene>
    <name evidence="5" type="ORF">GM921_09890</name>
</gene>
<evidence type="ECO:0000256" key="3">
    <source>
        <dbReference type="ARBA" id="ARBA00023163"/>
    </source>
</evidence>
<dbReference type="Proteomes" id="UP000601055">
    <property type="component" value="Unassembled WGS sequence"/>
</dbReference>
<reference evidence="5" key="1">
    <citation type="submission" date="2019-11" db="EMBL/GenBank/DDBJ databases">
        <title>Description of Pedobacter sp. LMG 31464T.</title>
        <authorList>
            <person name="Carlier A."/>
            <person name="Qi S."/>
            <person name="Vandamme P."/>
        </authorList>
    </citation>
    <scope>NUCLEOTIDE SEQUENCE</scope>
    <source>
        <strain evidence="5">LMG 31464</strain>
    </source>
</reference>
<dbReference type="PROSITE" id="PS01124">
    <property type="entry name" value="HTH_ARAC_FAMILY_2"/>
    <property type="match status" value="1"/>
</dbReference>
<feature type="domain" description="HTH araC/xylS-type" evidence="4">
    <location>
        <begin position="1"/>
        <end position="86"/>
    </location>
</feature>
<dbReference type="SMART" id="SM00342">
    <property type="entry name" value="HTH_ARAC"/>
    <property type="match status" value="1"/>
</dbReference>
<dbReference type="Pfam" id="PF12833">
    <property type="entry name" value="HTH_18"/>
    <property type="match status" value="1"/>
</dbReference>
<accession>A0A923IVF2</accession>
<dbReference type="PRINTS" id="PR00032">
    <property type="entry name" value="HTHARAC"/>
</dbReference>
<sequence>MVARFYARKLTVSSRHLNRLCREWYGGKGIFEVVTERICMEAEVLLPDSGLLVKVVAYELGFSSTQHFRVYFKQHRGMTPSEFEKESKKTEVAHLENKDLGLSIIKRFSSW</sequence>
<name>A0A923IVF2_9SPHI</name>
<protein>
    <submittedName>
        <fullName evidence="5">Helix-turn-helix domain-containing protein</fullName>
    </submittedName>
</protein>
<dbReference type="InterPro" id="IPR009057">
    <property type="entry name" value="Homeodomain-like_sf"/>
</dbReference>
<evidence type="ECO:0000256" key="1">
    <source>
        <dbReference type="ARBA" id="ARBA00023015"/>
    </source>
</evidence>
<dbReference type="EMBL" id="WNXD01000002">
    <property type="protein sequence ID" value="MBB2145798.1"/>
    <property type="molecule type" value="Genomic_DNA"/>
</dbReference>
<dbReference type="PANTHER" id="PTHR43280:SF32">
    <property type="entry name" value="TRANSCRIPTIONAL REGULATORY PROTEIN"/>
    <property type="match status" value="1"/>
</dbReference>
<organism evidence="5 6">
    <name type="scientific">Pedobacter planticolens</name>
    <dbReference type="NCBI Taxonomy" id="2679964"/>
    <lineage>
        <taxon>Bacteria</taxon>
        <taxon>Pseudomonadati</taxon>
        <taxon>Bacteroidota</taxon>
        <taxon>Sphingobacteriia</taxon>
        <taxon>Sphingobacteriales</taxon>
        <taxon>Sphingobacteriaceae</taxon>
        <taxon>Pedobacter</taxon>
    </lineage>
</organism>